<dbReference type="Pfam" id="PF05805">
    <property type="entry name" value="L6_membrane"/>
    <property type="match status" value="1"/>
</dbReference>
<keyword evidence="5 6" id="KW-0472">Membrane</keyword>
<name>A0A8C1GA08_CYPCA</name>
<evidence type="ECO:0000256" key="1">
    <source>
        <dbReference type="ARBA" id="ARBA00004141"/>
    </source>
</evidence>
<keyword evidence="3 6" id="KW-0812">Transmembrane</keyword>
<evidence type="ECO:0000256" key="6">
    <source>
        <dbReference type="SAM" id="Phobius"/>
    </source>
</evidence>
<evidence type="ECO:0000313" key="8">
    <source>
        <dbReference type="Proteomes" id="UP000694427"/>
    </source>
</evidence>
<sequence>MCTGKCSQFIGISLYPLALLSIICNIFLFFPDFQTIYSKEETEGLYRLTDEVKYMGGVVGGGIMVRKFSSWKFSFDISVVRPMFLSIIFAAVGVVGALYSGTIAVVGLIRGPVCSVEDGTWSRPFLNSTTSYLGDSDLWDICKEPENIVEFNIGLFSALLVAACLELLLCIFQVLNGLFGCICGTCSHKEVCTLHTKMSISKGQINYLLHLLLIILQYLVILIYGFSTVSFTIF</sequence>
<dbReference type="Proteomes" id="UP000694427">
    <property type="component" value="Unplaced"/>
</dbReference>
<feature type="transmembrane region" description="Helical" evidence="6">
    <location>
        <begin position="84"/>
        <end position="109"/>
    </location>
</feature>
<dbReference type="AlphaFoldDB" id="A0A8C1GA08"/>
<dbReference type="GO" id="GO:0016020">
    <property type="term" value="C:membrane"/>
    <property type="evidence" value="ECO:0007669"/>
    <property type="project" value="UniProtKB-SubCell"/>
</dbReference>
<comment type="subcellular location">
    <subcellularLocation>
        <location evidence="1">Membrane</location>
        <topology evidence="1">Multi-pass membrane protein</topology>
    </subcellularLocation>
</comment>
<keyword evidence="8" id="KW-1185">Reference proteome</keyword>
<keyword evidence="4 6" id="KW-1133">Transmembrane helix</keyword>
<protein>
    <submittedName>
        <fullName evidence="7">Uncharacterized protein</fullName>
    </submittedName>
</protein>
<evidence type="ECO:0000256" key="4">
    <source>
        <dbReference type="ARBA" id="ARBA00022989"/>
    </source>
</evidence>
<evidence type="ECO:0000256" key="2">
    <source>
        <dbReference type="ARBA" id="ARBA00006193"/>
    </source>
</evidence>
<reference evidence="7" key="1">
    <citation type="submission" date="2025-08" db="UniProtKB">
        <authorList>
            <consortium name="Ensembl"/>
        </authorList>
    </citation>
    <scope>IDENTIFICATION</scope>
</reference>
<reference evidence="7" key="2">
    <citation type="submission" date="2025-09" db="UniProtKB">
        <authorList>
            <consortium name="Ensembl"/>
        </authorList>
    </citation>
    <scope>IDENTIFICATION</scope>
</reference>
<evidence type="ECO:0000313" key="7">
    <source>
        <dbReference type="Ensembl" id="ENSCCRP00010003850.1"/>
    </source>
</evidence>
<feature type="transmembrane region" description="Helical" evidence="6">
    <location>
        <begin position="12"/>
        <end position="30"/>
    </location>
</feature>
<dbReference type="Ensembl" id="ENSCCRT00010004141.1">
    <property type="protein sequence ID" value="ENSCCRP00010003850.1"/>
    <property type="gene ID" value="ENSCCRG00010001588.1"/>
</dbReference>
<proteinExistence type="inferred from homology"/>
<dbReference type="PANTHER" id="PTHR14198:SF23">
    <property type="entry name" value="SI:CH211-137I24.10"/>
    <property type="match status" value="1"/>
</dbReference>
<evidence type="ECO:0000256" key="5">
    <source>
        <dbReference type="ARBA" id="ARBA00023136"/>
    </source>
</evidence>
<organism evidence="7 8">
    <name type="scientific">Cyprinus carpio</name>
    <name type="common">Common carp</name>
    <dbReference type="NCBI Taxonomy" id="7962"/>
    <lineage>
        <taxon>Eukaryota</taxon>
        <taxon>Metazoa</taxon>
        <taxon>Chordata</taxon>
        <taxon>Craniata</taxon>
        <taxon>Vertebrata</taxon>
        <taxon>Euteleostomi</taxon>
        <taxon>Actinopterygii</taxon>
        <taxon>Neopterygii</taxon>
        <taxon>Teleostei</taxon>
        <taxon>Ostariophysi</taxon>
        <taxon>Cypriniformes</taxon>
        <taxon>Cyprinidae</taxon>
        <taxon>Cyprininae</taxon>
        <taxon>Cyprinus</taxon>
    </lineage>
</organism>
<feature type="transmembrane region" description="Helical" evidence="6">
    <location>
        <begin position="207"/>
        <end position="226"/>
    </location>
</feature>
<dbReference type="PANTHER" id="PTHR14198">
    <property type="entry name" value="TRANSMEMBRANE 4 L6 FAMILY MEMBER 1-RELATED"/>
    <property type="match status" value="1"/>
</dbReference>
<feature type="transmembrane region" description="Helical" evidence="6">
    <location>
        <begin position="153"/>
        <end position="186"/>
    </location>
</feature>
<evidence type="ECO:0000256" key="3">
    <source>
        <dbReference type="ARBA" id="ARBA00022692"/>
    </source>
</evidence>
<accession>A0A8C1GA08</accession>
<comment type="similarity">
    <text evidence="2">Belongs to the L6 tetraspanin family.</text>
</comment>
<dbReference type="InterPro" id="IPR008661">
    <property type="entry name" value="L6_membrane"/>
</dbReference>